<accession>A0A6J5DY39</accession>
<dbReference type="Proteomes" id="UP000494330">
    <property type="component" value="Unassembled WGS sequence"/>
</dbReference>
<reference evidence="1 2" key="1">
    <citation type="submission" date="2019-09" db="EMBL/GenBank/DDBJ databases">
        <authorList>
            <person name="Depoorter E."/>
        </authorList>
    </citation>
    <scope>NUCLEOTIDE SEQUENCE [LARGE SCALE GENOMIC DNA]</scope>
    <source>
        <strain evidence="1">LMG 30113</strain>
    </source>
</reference>
<protein>
    <submittedName>
        <fullName evidence="1">Uncharacterized protein</fullName>
    </submittedName>
</protein>
<dbReference type="EMBL" id="CABVQD010000006">
    <property type="protein sequence ID" value="VWB53634.1"/>
    <property type="molecule type" value="Genomic_DNA"/>
</dbReference>
<sequence length="84" mass="9078">MPSRRPGRANVMLPSTFGIGRGRAARLAPGGLDTIRCDATLAPNALRPWRTVPHAATVRRPGRRAPMAPGRQEALFALLLLRTV</sequence>
<evidence type="ECO:0000313" key="2">
    <source>
        <dbReference type="Proteomes" id="UP000494330"/>
    </source>
</evidence>
<gene>
    <name evidence="1" type="ORF">BPA30113_02333</name>
</gene>
<dbReference type="AlphaFoldDB" id="A0A6J5DY39"/>
<name>A0A6J5DY39_9BURK</name>
<evidence type="ECO:0000313" key="1">
    <source>
        <dbReference type="EMBL" id="VWB53634.1"/>
    </source>
</evidence>
<keyword evidence="2" id="KW-1185">Reference proteome</keyword>
<organism evidence="1 2">
    <name type="scientific">Burkholderia paludis</name>
    <dbReference type="NCBI Taxonomy" id="1506587"/>
    <lineage>
        <taxon>Bacteria</taxon>
        <taxon>Pseudomonadati</taxon>
        <taxon>Pseudomonadota</taxon>
        <taxon>Betaproteobacteria</taxon>
        <taxon>Burkholderiales</taxon>
        <taxon>Burkholderiaceae</taxon>
        <taxon>Burkholderia</taxon>
        <taxon>Burkholderia cepacia complex</taxon>
    </lineage>
</organism>
<proteinExistence type="predicted"/>